<reference evidence="1 2" key="1">
    <citation type="journal article" date="2009" name="Appl. Environ. Microbiol.">
        <title>Genomic analysis of 'Elusimicrobium minutum,' the first cultivated representative of the phylum 'Elusimicrobia' (formerly termite group 1).</title>
        <authorList>
            <person name="Herlemann D.P.R."/>
            <person name="Geissinger O."/>
            <person name="Ikeda-Ohtsubo W."/>
            <person name="Kunin V."/>
            <person name="Sun H."/>
            <person name="Lapidus A."/>
            <person name="Hugenholtz P."/>
            <person name="Brune A."/>
        </authorList>
    </citation>
    <scope>NUCLEOTIDE SEQUENCE [LARGE SCALE GENOMIC DNA]</scope>
    <source>
        <strain evidence="1 2">Pei191</strain>
    </source>
</reference>
<dbReference type="STRING" id="445932.Emin_1010"/>
<proteinExistence type="predicted"/>
<dbReference type="EMBL" id="CP001055">
    <property type="protein sequence ID" value="ACC98563.1"/>
    <property type="molecule type" value="Genomic_DNA"/>
</dbReference>
<dbReference type="KEGG" id="emi:Emin_1010"/>
<name>B2KDG7_ELUMP</name>
<dbReference type="Proteomes" id="UP000001029">
    <property type="component" value="Chromosome"/>
</dbReference>
<evidence type="ECO:0000313" key="2">
    <source>
        <dbReference type="Proteomes" id="UP000001029"/>
    </source>
</evidence>
<dbReference type="HOGENOM" id="CLU_1575730_0_0_0"/>
<gene>
    <name evidence="1" type="ordered locus">Emin_1010</name>
</gene>
<dbReference type="RefSeq" id="WP_012415178.1">
    <property type="nucleotide sequence ID" value="NC_010644.1"/>
</dbReference>
<evidence type="ECO:0000313" key="1">
    <source>
        <dbReference type="EMBL" id="ACC98563.1"/>
    </source>
</evidence>
<accession>B2KDG7</accession>
<organism evidence="1 2">
    <name type="scientific">Elusimicrobium minutum (strain Pei191)</name>
    <dbReference type="NCBI Taxonomy" id="445932"/>
    <lineage>
        <taxon>Bacteria</taxon>
        <taxon>Pseudomonadati</taxon>
        <taxon>Elusimicrobiota</taxon>
        <taxon>Elusimicrobia</taxon>
        <taxon>Elusimicrobiales</taxon>
        <taxon>Elusimicrobiaceae</taxon>
        <taxon>Elusimicrobium</taxon>
    </lineage>
</organism>
<keyword evidence="2" id="KW-1185">Reference proteome</keyword>
<sequence>MPEQEITVKVRVLKINPKKAIIKRGAKAKTCKEYLEENGSEIWNKLRGIKNALFEPIGILLTKELLKPGTSEYVQGVVMHGNYDGKIPEGFEIIDIPSFELMLFQGPVFDEDRAEEAIAEIRHIIEEYDPRPEGFAWAPEEGPIFQPEPRGYRGYIEARPVKRL</sequence>
<dbReference type="OrthoDB" id="9801721at2"/>
<dbReference type="AlphaFoldDB" id="B2KDG7"/>
<protein>
    <submittedName>
        <fullName evidence="1">Helix-turn-helix-domain containing protein, AraC type</fullName>
    </submittedName>
</protein>